<dbReference type="AlphaFoldDB" id="R4WQV7"/>
<feature type="region of interest" description="Disordered" evidence="1">
    <location>
        <begin position="1"/>
        <end position="53"/>
    </location>
</feature>
<proteinExistence type="evidence at transcript level"/>
<dbReference type="EMBL" id="AK417032">
    <property type="protein sequence ID" value="BAN20247.1"/>
    <property type="molecule type" value="mRNA"/>
</dbReference>
<evidence type="ECO:0000313" key="2">
    <source>
        <dbReference type="EMBL" id="BAN20247.1"/>
    </source>
</evidence>
<organism evidence="2">
    <name type="scientific">Riptortus pedestris</name>
    <name type="common">Bean bug</name>
    <dbReference type="NCBI Taxonomy" id="329032"/>
    <lineage>
        <taxon>Eukaryota</taxon>
        <taxon>Metazoa</taxon>
        <taxon>Ecdysozoa</taxon>
        <taxon>Arthropoda</taxon>
        <taxon>Hexapoda</taxon>
        <taxon>Insecta</taxon>
        <taxon>Pterygota</taxon>
        <taxon>Neoptera</taxon>
        <taxon>Paraneoptera</taxon>
        <taxon>Hemiptera</taxon>
        <taxon>Heteroptera</taxon>
        <taxon>Panheteroptera</taxon>
        <taxon>Pentatomomorpha</taxon>
        <taxon>Coreoidea</taxon>
        <taxon>Alydidae</taxon>
        <taxon>Riptortus</taxon>
    </lineage>
</organism>
<protein>
    <submittedName>
        <fullName evidence="2">Unkown protein</fullName>
    </submittedName>
</protein>
<name>R4WQV7_RIPPE</name>
<evidence type="ECO:0000256" key="1">
    <source>
        <dbReference type="SAM" id="MobiDB-lite"/>
    </source>
</evidence>
<reference evidence="2" key="1">
    <citation type="journal article" date="2013" name="PLoS ONE">
        <title>Gene expression in gut symbiotic organ of stinkbug affected by extracellular bacterial symbiont.</title>
        <authorList>
            <person name="Futahashi R."/>
            <person name="Tanaka K."/>
            <person name="Tanahashi M."/>
            <person name="Nikoh N."/>
            <person name="Kikuchi Y."/>
            <person name="Lee B.L."/>
            <person name="Fukatsu T."/>
        </authorList>
    </citation>
    <scope>NUCLEOTIDE SEQUENCE</scope>
    <source>
        <tissue evidence="2">Midgut</tissue>
    </source>
</reference>
<accession>R4WQV7</accession>
<sequence>MRDYRSMTGDAVVSGSDGRARARTNGTLECRSRIQQRVGGGGGEKRGQQRKQARFGVTRASLLRSDEVECPCAGRSRQVMCANAHVRMCVYACMMS</sequence>